<proteinExistence type="predicted"/>
<dbReference type="AlphaFoldDB" id="Q7XHM8"/>
<evidence type="ECO:0000313" key="1">
    <source>
        <dbReference type="EMBL" id="BAC80107.1"/>
    </source>
</evidence>
<accession>Q7XHM8</accession>
<dbReference type="Proteomes" id="UP000000763">
    <property type="component" value="Chromosome 7"/>
</dbReference>
<gene>
    <name evidence="1" type="primary">OSJNBb0095H08.6</name>
</gene>
<organism evidence="1 2">
    <name type="scientific">Oryza sativa subsp. japonica</name>
    <name type="common">Rice</name>
    <dbReference type="NCBI Taxonomy" id="39947"/>
    <lineage>
        <taxon>Eukaryota</taxon>
        <taxon>Viridiplantae</taxon>
        <taxon>Streptophyta</taxon>
        <taxon>Embryophyta</taxon>
        <taxon>Tracheophyta</taxon>
        <taxon>Spermatophyta</taxon>
        <taxon>Magnoliopsida</taxon>
        <taxon>Liliopsida</taxon>
        <taxon>Poales</taxon>
        <taxon>Poaceae</taxon>
        <taxon>BOP clade</taxon>
        <taxon>Oryzoideae</taxon>
        <taxon>Oryzeae</taxon>
        <taxon>Oryzinae</taxon>
        <taxon>Oryza</taxon>
        <taxon>Oryza sativa</taxon>
    </lineage>
</organism>
<name>Q7XHM8_ORYSJ</name>
<reference evidence="2" key="1">
    <citation type="journal article" date="2005" name="Nature">
        <title>The map-based sequence of the rice genome.</title>
        <authorList>
            <consortium name="International rice genome sequencing project (IRGSP)"/>
            <person name="Matsumoto T."/>
            <person name="Wu J."/>
            <person name="Kanamori H."/>
            <person name="Katayose Y."/>
            <person name="Fujisawa M."/>
            <person name="Namiki N."/>
            <person name="Mizuno H."/>
            <person name="Yamamoto K."/>
            <person name="Antonio B.A."/>
            <person name="Baba T."/>
            <person name="Sakata K."/>
            <person name="Nagamura Y."/>
            <person name="Aoki H."/>
            <person name="Arikawa K."/>
            <person name="Arita K."/>
            <person name="Bito T."/>
            <person name="Chiden Y."/>
            <person name="Fujitsuka N."/>
            <person name="Fukunaka R."/>
            <person name="Hamada M."/>
            <person name="Harada C."/>
            <person name="Hayashi A."/>
            <person name="Hijishita S."/>
            <person name="Honda M."/>
            <person name="Hosokawa S."/>
            <person name="Ichikawa Y."/>
            <person name="Idonuma A."/>
            <person name="Iijima M."/>
            <person name="Ikeda M."/>
            <person name="Ikeno M."/>
            <person name="Ito K."/>
            <person name="Ito S."/>
            <person name="Ito T."/>
            <person name="Ito Y."/>
            <person name="Ito Y."/>
            <person name="Iwabuchi A."/>
            <person name="Kamiya K."/>
            <person name="Karasawa W."/>
            <person name="Kurita K."/>
            <person name="Katagiri S."/>
            <person name="Kikuta A."/>
            <person name="Kobayashi H."/>
            <person name="Kobayashi N."/>
            <person name="Machita K."/>
            <person name="Maehara T."/>
            <person name="Masukawa M."/>
            <person name="Mizubayashi T."/>
            <person name="Mukai Y."/>
            <person name="Nagasaki H."/>
            <person name="Nagata Y."/>
            <person name="Naito S."/>
            <person name="Nakashima M."/>
            <person name="Nakama Y."/>
            <person name="Nakamichi Y."/>
            <person name="Nakamura M."/>
            <person name="Meguro A."/>
            <person name="Negishi M."/>
            <person name="Ohta I."/>
            <person name="Ohta T."/>
            <person name="Okamoto M."/>
            <person name="Ono N."/>
            <person name="Saji S."/>
            <person name="Sakaguchi M."/>
            <person name="Sakai K."/>
            <person name="Shibata M."/>
            <person name="Shimokawa T."/>
            <person name="Song J."/>
            <person name="Takazaki Y."/>
            <person name="Terasawa K."/>
            <person name="Tsugane M."/>
            <person name="Tsuji K."/>
            <person name="Ueda S."/>
            <person name="Waki K."/>
            <person name="Yamagata H."/>
            <person name="Yamamoto M."/>
            <person name="Yamamoto S."/>
            <person name="Yamane H."/>
            <person name="Yoshiki S."/>
            <person name="Yoshihara R."/>
            <person name="Yukawa K."/>
            <person name="Zhong H."/>
            <person name="Yano M."/>
            <person name="Yuan Q."/>
            <person name="Ouyang S."/>
            <person name="Liu J."/>
            <person name="Jones K.M."/>
            <person name="Gansberger K."/>
            <person name="Moffat K."/>
            <person name="Hill J."/>
            <person name="Bera J."/>
            <person name="Fadrosh D."/>
            <person name="Jin S."/>
            <person name="Johri S."/>
            <person name="Kim M."/>
            <person name="Overton L."/>
            <person name="Reardon M."/>
            <person name="Tsitrin T."/>
            <person name="Vuong H."/>
            <person name="Weaver B."/>
            <person name="Ciecko A."/>
            <person name="Tallon L."/>
            <person name="Jackson J."/>
            <person name="Pai G."/>
            <person name="Aken S.V."/>
            <person name="Utterback T."/>
            <person name="Reidmuller S."/>
            <person name="Feldblyum T."/>
            <person name="Hsiao J."/>
            <person name="Zismann V."/>
            <person name="Iobst S."/>
            <person name="de Vazeille A.R."/>
            <person name="Buell C.R."/>
            <person name="Ying K."/>
            <person name="Li Y."/>
            <person name="Lu T."/>
            <person name="Huang Y."/>
            <person name="Zhao Q."/>
            <person name="Feng Q."/>
            <person name="Zhang L."/>
            <person name="Zhu J."/>
            <person name="Weng Q."/>
            <person name="Mu J."/>
            <person name="Lu Y."/>
            <person name="Fan D."/>
            <person name="Liu Y."/>
            <person name="Guan J."/>
            <person name="Zhang Y."/>
            <person name="Yu S."/>
            <person name="Liu X."/>
            <person name="Zhang Y."/>
            <person name="Hong G."/>
            <person name="Han B."/>
            <person name="Choisne N."/>
            <person name="Demange N."/>
            <person name="Orjeda G."/>
            <person name="Samain S."/>
            <person name="Cattolico L."/>
            <person name="Pelletier E."/>
            <person name="Couloux A."/>
            <person name="Segurens B."/>
            <person name="Wincker P."/>
            <person name="D'Hont A."/>
            <person name="Scarpelli C."/>
            <person name="Weissenbach J."/>
            <person name="Salanoubat M."/>
            <person name="Quetier F."/>
            <person name="Yu Y."/>
            <person name="Kim H.R."/>
            <person name="Rambo T."/>
            <person name="Currie J."/>
            <person name="Collura K."/>
            <person name="Luo M."/>
            <person name="Yang T."/>
            <person name="Ammiraju J.S.S."/>
            <person name="Engler F."/>
            <person name="Soderlund C."/>
            <person name="Wing R.A."/>
            <person name="Palmer L.E."/>
            <person name="de la Bastide M."/>
            <person name="Spiegel L."/>
            <person name="Nascimento L."/>
            <person name="Zutavern T."/>
            <person name="O'Shaughnessy A."/>
            <person name="Dike S."/>
            <person name="Dedhia N."/>
            <person name="Preston R."/>
            <person name="Balija V."/>
            <person name="McCombie W.R."/>
            <person name="Chow T."/>
            <person name="Chen H."/>
            <person name="Chung M."/>
            <person name="Chen C."/>
            <person name="Shaw J."/>
            <person name="Wu H."/>
            <person name="Hsiao K."/>
            <person name="Chao Y."/>
            <person name="Chu M."/>
            <person name="Cheng C."/>
            <person name="Hour A."/>
            <person name="Lee P."/>
            <person name="Lin S."/>
            <person name="Lin Y."/>
            <person name="Liou J."/>
            <person name="Liu S."/>
            <person name="Hsing Y."/>
            <person name="Raghuvanshi S."/>
            <person name="Mohanty A."/>
            <person name="Bharti A.K."/>
            <person name="Gaur A."/>
            <person name="Gupta V."/>
            <person name="Kumar D."/>
            <person name="Ravi V."/>
            <person name="Vij S."/>
            <person name="Kapur A."/>
            <person name="Khurana P."/>
            <person name="Khurana P."/>
            <person name="Khurana J.P."/>
            <person name="Tyagi A.K."/>
            <person name="Gaikwad K."/>
            <person name="Singh A."/>
            <person name="Dalal V."/>
            <person name="Srivastava S."/>
            <person name="Dixit A."/>
            <person name="Pal A.K."/>
            <person name="Ghazi I.A."/>
            <person name="Yadav M."/>
            <person name="Pandit A."/>
            <person name="Bhargava A."/>
            <person name="Sureshbabu K."/>
            <person name="Batra K."/>
            <person name="Sharma T.R."/>
            <person name="Mohapatra T."/>
            <person name="Singh N.K."/>
            <person name="Messing J."/>
            <person name="Nelson A.B."/>
            <person name="Fuks G."/>
            <person name="Kavchok S."/>
            <person name="Keizer G."/>
            <person name="Linton E."/>
            <person name="Llaca V."/>
            <person name="Song R."/>
            <person name="Tanyolac B."/>
            <person name="Young S."/>
            <person name="Ho-Il K."/>
            <person name="Hahn J.H."/>
            <person name="Sangsakoo G."/>
            <person name="Vanavichit A."/>
            <person name="de Mattos Luiz.A.T."/>
            <person name="Zimmer P.D."/>
            <person name="Malone G."/>
            <person name="Dellagostin O."/>
            <person name="de Oliveira A.C."/>
            <person name="Bevan M."/>
            <person name="Bancroft I."/>
            <person name="Minx P."/>
            <person name="Cordum H."/>
            <person name="Wilson R."/>
            <person name="Cheng Z."/>
            <person name="Jin W."/>
            <person name="Jiang J."/>
            <person name="Leong S.A."/>
            <person name="Iwama H."/>
            <person name="Gojobori T."/>
            <person name="Itoh T."/>
            <person name="Niimura Y."/>
            <person name="Fujii Y."/>
            <person name="Habara T."/>
            <person name="Sakai H."/>
            <person name="Sato Y."/>
            <person name="Wilson G."/>
            <person name="Kumar K."/>
            <person name="McCouch S."/>
            <person name="Juretic N."/>
            <person name="Hoen D."/>
            <person name="Wright S."/>
            <person name="Bruskiewich R."/>
            <person name="Bureau T."/>
            <person name="Miyao A."/>
            <person name="Hirochika H."/>
            <person name="Nishikawa T."/>
            <person name="Kadowaki K."/>
            <person name="Sugiura M."/>
            <person name="Burr B."/>
            <person name="Sasaki T."/>
        </authorList>
    </citation>
    <scope>NUCLEOTIDE SEQUENCE [LARGE SCALE GENOMIC DNA]</scope>
    <source>
        <strain evidence="2">cv. Nipponbare</strain>
    </source>
</reference>
<dbReference type="EMBL" id="AP005783">
    <property type="protein sequence ID" value="BAC80107.1"/>
    <property type="molecule type" value="Genomic_DNA"/>
</dbReference>
<sequence length="50" mass="5595">MPSSRTKQSNMYPNKSDLDIQMTVRGKLVSYMSVDPDGTTKQQLNVLFGS</sequence>
<protein>
    <submittedName>
        <fullName evidence="1">Uncharacterized protein</fullName>
    </submittedName>
</protein>
<evidence type="ECO:0000313" key="2">
    <source>
        <dbReference type="Proteomes" id="UP000000763"/>
    </source>
</evidence>
<reference evidence="2" key="2">
    <citation type="journal article" date="2008" name="Nucleic Acids Res.">
        <title>The rice annotation project database (RAP-DB): 2008 update.</title>
        <authorList>
            <consortium name="The rice annotation project (RAP)"/>
        </authorList>
    </citation>
    <scope>GENOME REANNOTATION</scope>
    <source>
        <strain evidence="2">cv. Nipponbare</strain>
    </source>
</reference>